<dbReference type="PANTHER" id="PTHR11022:SF58">
    <property type="entry name" value="PEPTIDOGLYCAN RECOGNITION PROTEIN 1"/>
    <property type="match status" value="1"/>
</dbReference>
<comment type="caution">
    <text evidence="15">The sequence shown here is derived from an EMBL/GenBank/DDBJ whole genome shotgun (WGS) entry which is preliminary data.</text>
</comment>
<dbReference type="InterPro" id="IPR017331">
    <property type="entry name" value="Peptidoglycan_recognition"/>
</dbReference>
<dbReference type="GO" id="GO:0050830">
    <property type="term" value="P:defense response to Gram-positive bacterium"/>
    <property type="evidence" value="ECO:0007669"/>
    <property type="project" value="TreeGrafter"/>
</dbReference>
<evidence type="ECO:0000256" key="4">
    <source>
        <dbReference type="ARBA" id="ARBA00022529"/>
    </source>
</evidence>
<evidence type="ECO:0000313" key="15">
    <source>
        <dbReference type="EMBL" id="KAF6407692.1"/>
    </source>
</evidence>
<sequence>MSLRCALRAWALFALLGLAEAEDQTCCGPIVPGKEWRARQSECAKELALPVRYVVVSHTAGSSCNTPALCRQQAQNVHHYHAQNLGFCDVGYNFLIGEDGLVYEGRGWKVKGDHAGRAWNPISIGITFMGNYMERVPPPRAIRAAQSLLACGVAQGALMPNYEVKGHRDVQQTLSPGDRLYELIQEWPQYRG</sequence>
<name>A0A7J8CA32_MOLMO</name>
<accession>A0A7J8CA32</accession>
<evidence type="ECO:0000256" key="3">
    <source>
        <dbReference type="ARBA" id="ARBA00022525"/>
    </source>
</evidence>
<evidence type="ECO:0000256" key="9">
    <source>
        <dbReference type="ARBA" id="ARBA00023157"/>
    </source>
</evidence>
<dbReference type="InParanoid" id="A0A7J8CA32"/>
<dbReference type="AlphaFoldDB" id="A0A7J8CA32"/>
<keyword evidence="8" id="KW-0044">Antibiotic</keyword>
<dbReference type="GO" id="GO:0016045">
    <property type="term" value="P:detection of bacterium"/>
    <property type="evidence" value="ECO:0007669"/>
    <property type="project" value="TreeGrafter"/>
</dbReference>
<dbReference type="InterPro" id="IPR036505">
    <property type="entry name" value="Amidase/PGRP_sf"/>
</dbReference>
<dbReference type="InterPro" id="IPR002502">
    <property type="entry name" value="Amidase_domain"/>
</dbReference>
<dbReference type="PANTHER" id="PTHR11022">
    <property type="entry name" value="PEPTIDOGLYCAN RECOGNITION PROTEIN"/>
    <property type="match status" value="1"/>
</dbReference>
<dbReference type="Pfam" id="PF01510">
    <property type="entry name" value="Amidase_2"/>
    <property type="match status" value="1"/>
</dbReference>
<comment type="function">
    <text evidence="10">Innate immunity protein that plays several important functions in antimicrobial and antitumor defense systems.</text>
</comment>
<keyword evidence="9 11" id="KW-1015">Disulfide bond</keyword>
<evidence type="ECO:0000256" key="11">
    <source>
        <dbReference type="PIRSR" id="PIRSR037945-1"/>
    </source>
</evidence>
<evidence type="ECO:0000256" key="5">
    <source>
        <dbReference type="ARBA" id="ARBA00022588"/>
    </source>
</evidence>
<keyword evidence="16" id="KW-1185">Reference proteome</keyword>
<dbReference type="Proteomes" id="UP000550707">
    <property type="component" value="Unassembled WGS sequence"/>
</dbReference>
<dbReference type="SMART" id="SM00644">
    <property type="entry name" value="Ami_2"/>
    <property type="match status" value="1"/>
</dbReference>
<dbReference type="SMART" id="SM00701">
    <property type="entry name" value="PGRP"/>
    <property type="match status" value="1"/>
</dbReference>
<proteinExistence type="inferred from homology"/>
<dbReference type="InterPro" id="IPR006619">
    <property type="entry name" value="PGRP_domain_met/bac"/>
</dbReference>
<dbReference type="SUPFAM" id="SSF55846">
    <property type="entry name" value="N-acetylmuramoyl-L-alanine amidase-like"/>
    <property type="match status" value="1"/>
</dbReference>
<protein>
    <recommendedName>
        <fullName evidence="10">Peptidoglycan-recognition protein</fullName>
    </recommendedName>
</protein>
<dbReference type="InterPro" id="IPR015510">
    <property type="entry name" value="PGRP"/>
</dbReference>
<organism evidence="15 16">
    <name type="scientific">Molossus molossus</name>
    <name type="common">Pallas' mastiff bat</name>
    <name type="synonym">Vespertilio molossus</name>
    <dbReference type="NCBI Taxonomy" id="27622"/>
    <lineage>
        <taxon>Eukaryota</taxon>
        <taxon>Metazoa</taxon>
        <taxon>Chordata</taxon>
        <taxon>Craniata</taxon>
        <taxon>Vertebrata</taxon>
        <taxon>Euteleostomi</taxon>
        <taxon>Mammalia</taxon>
        <taxon>Eutheria</taxon>
        <taxon>Laurasiatheria</taxon>
        <taxon>Chiroptera</taxon>
        <taxon>Yangochiroptera</taxon>
        <taxon>Molossidae</taxon>
        <taxon>Molossus</taxon>
    </lineage>
</organism>
<dbReference type="CDD" id="cd06583">
    <property type="entry name" value="PGRP"/>
    <property type="match status" value="1"/>
</dbReference>
<feature type="disulfide bond" evidence="11">
    <location>
        <begin position="64"/>
        <end position="70"/>
    </location>
</feature>
<dbReference type="OrthoDB" id="10001926at2759"/>
<dbReference type="GO" id="GO:0009253">
    <property type="term" value="P:peptidoglycan catabolic process"/>
    <property type="evidence" value="ECO:0007669"/>
    <property type="project" value="InterPro"/>
</dbReference>
<dbReference type="EMBL" id="JACASF010000021">
    <property type="protein sequence ID" value="KAF6407692.1"/>
    <property type="molecule type" value="Genomic_DNA"/>
</dbReference>
<comment type="subcellular location">
    <subcellularLocation>
        <location evidence="1">Secreted</location>
    </subcellularLocation>
</comment>
<evidence type="ECO:0000256" key="7">
    <source>
        <dbReference type="ARBA" id="ARBA00022859"/>
    </source>
</evidence>
<feature type="signal peptide" evidence="12">
    <location>
        <begin position="1"/>
        <end position="21"/>
    </location>
</feature>
<evidence type="ECO:0000256" key="2">
    <source>
        <dbReference type="ARBA" id="ARBA00007553"/>
    </source>
</evidence>
<keyword evidence="6 12" id="KW-0732">Signal</keyword>
<dbReference type="FunFam" id="3.40.80.10:FF:000001">
    <property type="entry name" value="Peptidoglycan recognition protein 1"/>
    <property type="match status" value="1"/>
</dbReference>
<keyword evidence="5 10" id="KW-0399">Innate immunity</keyword>
<evidence type="ECO:0000256" key="1">
    <source>
        <dbReference type="ARBA" id="ARBA00004613"/>
    </source>
</evidence>
<dbReference type="PIRSF" id="PIRSF037945">
    <property type="entry name" value="PGRPs"/>
    <property type="match status" value="1"/>
</dbReference>
<keyword evidence="4" id="KW-0929">Antimicrobial</keyword>
<dbReference type="GO" id="GO:0045087">
    <property type="term" value="P:innate immune response"/>
    <property type="evidence" value="ECO:0007669"/>
    <property type="project" value="UniProtKB-KW"/>
</dbReference>
<evidence type="ECO:0000313" key="16">
    <source>
        <dbReference type="Proteomes" id="UP000550707"/>
    </source>
</evidence>
<feature type="chain" id="PRO_5029767598" description="Peptidoglycan-recognition protein" evidence="12">
    <location>
        <begin position="22"/>
        <end position="192"/>
    </location>
</feature>
<evidence type="ECO:0000256" key="10">
    <source>
        <dbReference type="PIRNR" id="PIRNR037945"/>
    </source>
</evidence>
<dbReference type="GO" id="GO:0008270">
    <property type="term" value="F:zinc ion binding"/>
    <property type="evidence" value="ECO:0007669"/>
    <property type="project" value="InterPro"/>
</dbReference>
<dbReference type="GO" id="GO:0042834">
    <property type="term" value="F:peptidoglycan binding"/>
    <property type="evidence" value="ECO:0007669"/>
    <property type="project" value="InterPro"/>
</dbReference>
<gene>
    <name evidence="15" type="ORF">HJG59_014114</name>
</gene>
<dbReference type="GO" id="GO:0008745">
    <property type="term" value="F:N-acetylmuramoyl-L-alanine amidase activity"/>
    <property type="evidence" value="ECO:0007669"/>
    <property type="project" value="InterPro"/>
</dbReference>
<feature type="domain" description="N-acetylmuramoyl-L-alanine amidase" evidence="13">
    <location>
        <begin position="39"/>
        <end position="177"/>
    </location>
</feature>
<evidence type="ECO:0000259" key="14">
    <source>
        <dbReference type="SMART" id="SM00701"/>
    </source>
</evidence>
<evidence type="ECO:0000259" key="13">
    <source>
        <dbReference type="SMART" id="SM00644"/>
    </source>
</evidence>
<dbReference type="Gene3D" id="3.40.80.10">
    <property type="entry name" value="Peptidoglycan recognition protein-like"/>
    <property type="match status" value="1"/>
</dbReference>
<evidence type="ECO:0000256" key="8">
    <source>
        <dbReference type="ARBA" id="ARBA00023022"/>
    </source>
</evidence>
<dbReference type="GO" id="GO:0005576">
    <property type="term" value="C:extracellular region"/>
    <property type="evidence" value="ECO:0007669"/>
    <property type="project" value="UniProtKB-SubCell"/>
</dbReference>
<evidence type="ECO:0000256" key="6">
    <source>
        <dbReference type="ARBA" id="ARBA00022729"/>
    </source>
</evidence>
<keyword evidence="7 10" id="KW-0391">Immunity</keyword>
<keyword evidence="3" id="KW-0964">Secreted</keyword>
<feature type="disulfide bond" evidence="11">
    <location>
        <begin position="27"/>
        <end position="151"/>
    </location>
</feature>
<dbReference type="GO" id="GO:0016019">
    <property type="term" value="F:peptidoglycan immune receptor activity"/>
    <property type="evidence" value="ECO:0007669"/>
    <property type="project" value="TreeGrafter"/>
</dbReference>
<comment type="similarity">
    <text evidence="2 10">Belongs to the N-acetylmuramoyl-L-alanine amidase 2 family.</text>
</comment>
<dbReference type="FunCoup" id="A0A7J8CA32">
    <property type="interactions" value="44"/>
</dbReference>
<evidence type="ECO:0000256" key="12">
    <source>
        <dbReference type="SAM" id="SignalP"/>
    </source>
</evidence>
<feature type="domain" description="Peptidoglycan recognition protein family" evidence="14">
    <location>
        <begin position="28"/>
        <end position="171"/>
    </location>
</feature>
<reference evidence="15 16" key="1">
    <citation type="journal article" date="2020" name="Nature">
        <title>Six reference-quality genomes reveal evolution of bat adaptations.</title>
        <authorList>
            <person name="Jebb D."/>
            <person name="Huang Z."/>
            <person name="Pippel M."/>
            <person name="Hughes G.M."/>
            <person name="Lavrichenko K."/>
            <person name="Devanna P."/>
            <person name="Winkler S."/>
            <person name="Jermiin L.S."/>
            <person name="Skirmuntt E.C."/>
            <person name="Katzourakis A."/>
            <person name="Burkitt-Gray L."/>
            <person name="Ray D.A."/>
            <person name="Sullivan K.A.M."/>
            <person name="Roscito J.G."/>
            <person name="Kirilenko B.M."/>
            <person name="Davalos L.M."/>
            <person name="Corthals A.P."/>
            <person name="Power M.L."/>
            <person name="Jones G."/>
            <person name="Ransome R.D."/>
            <person name="Dechmann D.K.N."/>
            <person name="Locatelli A.G."/>
            <person name="Puechmaille S.J."/>
            <person name="Fedrigo O."/>
            <person name="Jarvis E.D."/>
            <person name="Hiller M."/>
            <person name="Vernes S.C."/>
            <person name="Myers E.W."/>
            <person name="Teeling E.C."/>
        </authorList>
    </citation>
    <scope>NUCLEOTIDE SEQUENCE [LARGE SCALE GENOMIC DNA]</scope>
    <source>
        <strain evidence="15">MMolMol1</strain>
        <tissue evidence="15">Muscle</tissue>
    </source>
</reference>